<keyword evidence="1" id="KW-1133">Transmembrane helix</keyword>
<dbReference type="Proteomes" id="UP000248790">
    <property type="component" value="Unassembled WGS sequence"/>
</dbReference>
<name>A0A327X4B9_LARAB</name>
<keyword evidence="3" id="KW-1185">Reference proteome</keyword>
<keyword evidence="1" id="KW-0472">Membrane</keyword>
<dbReference type="EMBL" id="QLMC01000001">
    <property type="protein sequence ID" value="RAK02010.1"/>
    <property type="molecule type" value="Genomic_DNA"/>
</dbReference>
<feature type="transmembrane region" description="Helical" evidence="1">
    <location>
        <begin position="63"/>
        <end position="83"/>
    </location>
</feature>
<accession>A0A327X4B9</accession>
<sequence length="280" mass="31438">MVLWLYGVNFLMSLLVLLPAYATLRREMGTSLEYLKLLNGFDFTVYSDFRHSHGAATDSLLTVGFWLGLLYLLISVFFSGGMLRQLASATDRRQTFQASWFLVASMQSFGRFFRLFLCVAGFILLLSVVFLLLGGLGGLALSETLNEEELSYFALACLLLFGLSVLFTLCVGDYAKILLFRRNETHALPAFREAMRFVLSHVRAAFGNYLLLNGVGAICFAIYFLLDSWIVTGGWAAIALLFLIQQLFIFSRIALKVWALATATTVFTIQKNHLTIFSSW</sequence>
<feature type="transmembrane region" description="Helical" evidence="1">
    <location>
        <begin position="205"/>
        <end position="226"/>
    </location>
</feature>
<feature type="transmembrane region" description="Helical" evidence="1">
    <location>
        <begin position="115"/>
        <end position="140"/>
    </location>
</feature>
<gene>
    <name evidence="2" type="ORF">LX87_00124</name>
</gene>
<evidence type="ECO:0000256" key="1">
    <source>
        <dbReference type="SAM" id="Phobius"/>
    </source>
</evidence>
<keyword evidence="1" id="KW-0812">Transmembrane</keyword>
<comment type="caution">
    <text evidence="2">The sequence shown here is derived from an EMBL/GenBank/DDBJ whole genome shotgun (WGS) entry which is preliminary data.</text>
</comment>
<evidence type="ECO:0000313" key="3">
    <source>
        <dbReference type="Proteomes" id="UP000248790"/>
    </source>
</evidence>
<feature type="transmembrane region" description="Helical" evidence="1">
    <location>
        <begin position="152"/>
        <end position="172"/>
    </location>
</feature>
<reference evidence="2 3" key="1">
    <citation type="submission" date="2018-06" db="EMBL/GenBank/DDBJ databases">
        <title>Genomic Encyclopedia of Archaeal and Bacterial Type Strains, Phase II (KMG-II): from individual species to whole genera.</title>
        <authorList>
            <person name="Goeker M."/>
        </authorList>
    </citation>
    <scope>NUCLEOTIDE SEQUENCE [LARGE SCALE GENOMIC DNA]</scope>
    <source>
        <strain evidence="2 3">DSM 21851</strain>
    </source>
</reference>
<evidence type="ECO:0000313" key="2">
    <source>
        <dbReference type="EMBL" id="RAK02010.1"/>
    </source>
</evidence>
<dbReference type="AlphaFoldDB" id="A0A327X4B9"/>
<protein>
    <submittedName>
        <fullName evidence="2">Uncharacterized protein</fullName>
    </submittedName>
</protein>
<organism evidence="2 3">
    <name type="scientific">Larkinella arboricola</name>
    <dbReference type="NCBI Taxonomy" id="643671"/>
    <lineage>
        <taxon>Bacteria</taxon>
        <taxon>Pseudomonadati</taxon>
        <taxon>Bacteroidota</taxon>
        <taxon>Cytophagia</taxon>
        <taxon>Cytophagales</taxon>
        <taxon>Spirosomataceae</taxon>
        <taxon>Larkinella</taxon>
    </lineage>
</organism>
<proteinExistence type="predicted"/>
<feature type="transmembrane region" description="Helical" evidence="1">
    <location>
        <begin position="232"/>
        <end position="250"/>
    </location>
</feature>